<keyword evidence="1" id="KW-0223">Dioxygenase</keyword>
<dbReference type="OrthoDB" id="2573519at2"/>
<proteinExistence type="predicted"/>
<dbReference type="GO" id="GO:0005506">
    <property type="term" value="F:iron ion binding"/>
    <property type="evidence" value="ECO:0007669"/>
    <property type="project" value="UniProtKB-ARBA"/>
</dbReference>
<dbReference type="Pfam" id="PF05721">
    <property type="entry name" value="PhyH"/>
    <property type="match status" value="1"/>
</dbReference>
<gene>
    <name evidence="1" type="ORF">FNH05_24710</name>
</gene>
<comment type="caution">
    <text evidence="1">The sequence shown here is derived from an EMBL/GenBank/DDBJ whole genome shotgun (WGS) entry which is preliminary data.</text>
</comment>
<dbReference type="Gene3D" id="2.60.120.620">
    <property type="entry name" value="q2cbj1_9rhob like domain"/>
    <property type="match status" value="1"/>
</dbReference>
<keyword evidence="2" id="KW-1185">Reference proteome</keyword>
<name>A0A558BNG4_9PSEU</name>
<keyword evidence="1" id="KW-0560">Oxidoreductase</keyword>
<dbReference type="PANTHER" id="PTHR20883">
    <property type="entry name" value="PHYTANOYL-COA DIOXYGENASE DOMAIN CONTAINING 1"/>
    <property type="match status" value="1"/>
</dbReference>
<sequence>MEDMPITPAAEAAVFGPVIDEATLDALELCYRENGFVVLRGVFTVELMDRMEAECVAAQQKVLGGELPERYGSTVFLDDASKAERFVNYVEYVNEISPAVHQAATHPVLATVLRRLLGERAWLRDRYNHGIVYQDARPGRESGYTRIGWHSDWQSGPSLDIWPSTAFTFHLDGTSPANGFLRVVPGSHNWATPAPYRNVNDVEVPADAKPVGGHSDAAPPFEMPLRFETIPGEVPVFTERGDIILHDCYLWHSAARATEENTTRRHVRGGYYGGDRAAERVEQFIKNAAR</sequence>
<dbReference type="Proteomes" id="UP000320011">
    <property type="component" value="Unassembled WGS sequence"/>
</dbReference>
<evidence type="ECO:0000313" key="1">
    <source>
        <dbReference type="EMBL" id="TVT38047.1"/>
    </source>
</evidence>
<dbReference type="InterPro" id="IPR008775">
    <property type="entry name" value="Phytyl_CoA_dOase-like"/>
</dbReference>
<reference evidence="1 2" key="2">
    <citation type="submission" date="2019-08" db="EMBL/GenBank/DDBJ databases">
        <title>Amycolatopsis acidicola sp. nov., isolated from peat swamp forest soil.</title>
        <authorList>
            <person name="Srisuk N."/>
        </authorList>
    </citation>
    <scope>NUCLEOTIDE SEQUENCE [LARGE SCALE GENOMIC DNA]</scope>
    <source>
        <strain evidence="1 2">TBRC 6029</strain>
    </source>
</reference>
<organism evidence="1 2">
    <name type="scientific">Amycolatopsis rhizosphaerae</name>
    <dbReference type="NCBI Taxonomy" id="2053003"/>
    <lineage>
        <taxon>Bacteria</taxon>
        <taxon>Bacillati</taxon>
        <taxon>Actinomycetota</taxon>
        <taxon>Actinomycetes</taxon>
        <taxon>Pseudonocardiales</taxon>
        <taxon>Pseudonocardiaceae</taxon>
        <taxon>Amycolatopsis</taxon>
    </lineage>
</organism>
<dbReference type="AlphaFoldDB" id="A0A558BNG4"/>
<dbReference type="EMBL" id="VJWX01000293">
    <property type="protein sequence ID" value="TVT38047.1"/>
    <property type="molecule type" value="Genomic_DNA"/>
</dbReference>
<protein>
    <submittedName>
        <fullName evidence="1">Phytanoyl-CoA dioxygenase family protein</fullName>
    </submittedName>
</protein>
<dbReference type="SUPFAM" id="SSF51197">
    <property type="entry name" value="Clavaminate synthase-like"/>
    <property type="match status" value="1"/>
</dbReference>
<dbReference type="GO" id="GO:0016706">
    <property type="term" value="F:2-oxoglutarate-dependent dioxygenase activity"/>
    <property type="evidence" value="ECO:0007669"/>
    <property type="project" value="UniProtKB-ARBA"/>
</dbReference>
<reference evidence="1 2" key="1">
    <citation type="submission" date="2019-07" db="EMBL/GenBank/DDBJ databases">
        <authorList>
            <person name="Duangmal K."/>
            <person name="Teo W.F.A."/>
        </authorList>
    </citation>
    <scope>NUCLEOTIDE SEQUENCE [LARGE SCALE GENOMIC DNA]</scope>
    <source>
        <strain evidence="1 2">TBRC 6029</strain>
    </source>
</reference>
<accession>A0A558BNG4</accession>
<evidence type="ECO:0000313" key="2">
    <source>
        <dbReference type="Proteomes" id="UP000320011"/>
    </source>
</evidence>
<dbReference type="PANTHER" id="PTHR20883:SF48">
    <property type="entry name" value="ECTOINE DIOXYGENASE"/>
    <property type="match status" value="1"/>
</dbReference>